<proteinExistence type="predicted"/>
<evidence type="ECO:0000313" key="3">
    <source>
        <dbReference type="EMBL" id="MDN7024059.1"/>
    </source>
</evidence>
<comment type="caution">
    <text evidence="3">The sequence shown here is derived from an EMBL/GenBank/DDBJ whole genome shotgun (WGS) entry which is preliminary data.</text>
</comment>
<dbReference type="Proteomes" id="UP001168338">
    <property type="component" value="Unassembled WGS sequence"/>
</dbReference>
<feature type="compositionally biased region" description="Low complexity" evidence="1">
    <location>
        <begin position="1237"/>
        <end position="1251"/>
    </location>
</feature>
<dbReference type="EMBL" id="VCYH01000002">
    <property type="protein sequence ID" value="MDN7024059.1"/>
    <property type="molecule type" value="Genomic_DNA"/>
</dbReference>
<evidence type="ECO:0000259" key="2">
    <source>
        <dbReference type="Pfam" id="PF02514"/>
    </source>
</evidence>
<accession>A0ABT8M7Z7</accession>
<evidence type="ECO:0000256" key="1">
    <source>
        <dbReference type="SAM" id="MobiDB-lite"/>
    </source>
</evidence>
<feature type="region of interest" description="Disordered" evidence="1">
    <location>
        <begin position="1227"/>
        <end position="1251"/>
    </location>
</feature>
<dbReference type="GO" id="GO:0051116">
    <property type="term" value="F:cobaltochelatase activity"/>
    <property type="evidence" value="ECO:0007669"/>
    <property type="project" value="UniProtKB-EC"/>
</dbReference>
<dbReference type="CDD" id="cd10150">
    <property type="entry name" value="CobN_like"/>
    <property type="match status" value="1"/>
</dbReference>
<reference evidence="3" key="1">
    <citation type="submission" date="2019-05" db="EMBL/GenBank/DDBJ databases">
        <title>Methanoculleus sp. FWC-SCC1, a methanogenic archaeon isolated from deep marine cold seep.</title>
        <authorList>
            <person name="Chen Y.-W."/>
            <person name="Chen S.-C."/>
            <person name="Teng N.-H."/>
            <person name="Lai M.-C."/>
        </authorList>
    </citation>
    <scope>NUCLEOTIDE SEQUENCE</scope>
    <source>
        <strain evidence="3">FWC-SCC1</strain>
    </source>
</reference>
<dbReference type="Pfam" id="PF02514">
    <property type="entry name" value="CobN-Mg_chel"/>
    <property type="match status" value="1"/>
</dbReference>
<dbReference type="PANTHER" id="PTHR44119:SF7">
    <property type="entry name" value="MAGNESIUM CHELATASE SUBUNIT"/>
    <property type="match status" value="1"/>
</dbReference>
<dbReference type="EC" id="6.6.1.2" evidence="3"/>
<dbReference type="PANTHER" id="PTHR44119">
    <property type="entry name" value="MAGNESIUM-CHELATASE SUBUNIT CHLH, CHLOROPLASTIC"/>
    <property type="match status" value="1"/>
</dbReference>
<sequence length="1251" mass="137255">MKLSVIAWGSEVLQIAGAAEGLGIELDAWPVHGLREDVHQVGACRKALADADCILVHPSYDPFWDDLLADLREDLPLIAFGYADTFWSASTVPPSVAATVSTYFLYGGEENIANMLRYLLAEVMHRDAAYDPPRPMPWEGLYHPDAPEVFDDVEAYLAWHGRRRPHCIGLLFSRTHWVAGDCAVVDSLIRKLEEFADVIPVFCYGVADAELGTRSARDLIETVFAGRIDALVEARSFIHSSDVDAYVGALSDLGVPAFHPLILYHSTAEEWAAGTEGMSSTELCWCVAIPEFQGLIEMIPAGAAESSERSGTECEVHVPLEERIDRIAARIRKWITLRKKPPAERKIVFVLHNKPCSSVEATVGAGAHLDTLESVARILRAMRDQGYAVECPESGEDLIAAIMGKKAISEFRWTSVEEIVRCGGALALVGREEYEAWFETLPEDVRRAVVEAWGAPPGEEMNGVPPAMVYRDAIVVTGIRYGNAVVCVQPKRGCAGPRCDGQVCRILHDPGIPPTHQYLATYHWLEETFGADVIIHVGTHGNLEFLPGKSVALSGSCFPDIAVGTVPHLYIYNSDNPPEGTMAKRRSYATIVDHMQTVMTESDLYAELKDLEEQIAAYGRAKPSDAARAHALEHTIVDLLRETNLADDVRLDERLARGEPFEAICEAAHRVVTGIYNTQIPDGMHIFGDLPDGSRRTECIGAILRYTGEARRLVLEMTGGGVDPAGADSILLREVDEAAKGLIAAFLDGLSPAAAAERALGDRLRALPEAALSSLQATVLEISGKIEASDEIESLLRGCAGGYIEAGPAGLITRGRPDVLPTGRNFYSLDPFRVPTKAAWRIGSRLAEGVVNKYREEHGAMPENIAMYWMASDIMWADGEGLAQILALIGVEPVWVNGRVTTYRVIPLEELDRPRIDVTVRTSGILRDNFYNCIELLDDAIREVALLDEPAEMNALKRHEQGGAPQPRIFGSRPGTYGNGVNLAVHASAWKEEADLADIFITWNGFAYGRGSYGEAAHDSFADHLRSVDVTFNKTVTDEYDLLGCCCYFGSHGGMTAAARTLGNKDVPVYYGDTRESDRVEVRTLAEEVRRVVRTKLLNPAWIEGMRRHGYKGAGDISRRVGSVYGWEATTQEVDDWIFDDIAKTFVLDDSMRQFFEEQNPWALEEIGRRLLEANERGLWEADPDVLDGLRAAYLEMEGWIEERMGDAGGDVQGGAIRVIDAAEAKAWRKKPGADRPSGGSPEGSPESRAG</sequence>
<feature type="domain" description="CobN/magnesium chelatase" evidence="2">
    <location>
        <begin position="102"/>
        <end position="1186"/>
    </location>
</feature>
<name>A0ABT8M7Z7_9EURY</name>
<keyword evidence="3" id="KW-0436">Ligase</keyword>
<protein>
    <submittedName>
        <fullName evidence="3">Cobaltochelatase subunit CobN</fullName>
        <ecNumber evidence="3">6.6.1.2</ecNumber>
    </submittedName>
</protein>
<gene>
    <name evidence="3" type="primary">cobN</name>
    <name evidence="3" type="ORF">FGU65_03995</name>
</gene>
<dbReference type="NCBIfam" id="NF004646">
    <property type="entry name" value="PRK05989.2-4"/>
    <property type="match status" value="1"/>
</dbReference>
<keyword evidence="4" id="KW-1185">Reference proteome</keyword>
<dbReference type="RefSeq" id="WP_301663145.1">
    <property type="nucleotide sequence ID" value="NZ_VCYH01000002.1"/>
</dbReference>
<dbReference type="InterPro" id="IPR003672">
    <property type="entry name" value="CobN/Mg_chltase"/>
</dbReference>
<evidence type="ECO:0000313" key="4">
    <source>
        <dbReference type="Proteomes" id="UP001168338"/>
    </source>
</evidence>
<organism evidence="3 4">
    <name type="scientific">Methanoculleus frigidifontis</name>
    <dbReference type="NCBI Taxonomy" id="2584085"/>
    <lineage>
        <taxon>Archaea</taxon>
        <taxon>Methanobacteriati</taxon>
        <taxon>Methanobacteriota</taxon>
        <taxon>Stenosarchaea group</taxon>
        <taxon>Methanomicrobia</taxon>
        <taxon>Methanomicrobiales</taxon>
        <taxon>Methanomicrobiaceae</taxon>
        <taxon>Methanoculleus</taxon>
    </lineage>
</organism>